<organism evidence="2 3">
    <name type="scientific">Curtobacterium herbarum</name>
    <dbReference type="NCBI Taxonomy" id="150122"/>
    <lineage>
        <taxon>Bacteria</taxon>
        <taxon>Bacillati</taxon>
        <taxon>Actinomycetota</taxon>
        <taxon>Actinomycetes</taxon>
        <taxon>Micrococcales</taxon>
        <taxon>Microbacteriaceae</taxon>
        <taxon>Curtobacterium</taxon>
    </lineage>
</organism>
<evidence type="ECO:0000313" key="3">
    <source>
        <dbReference type="Proteomes" id="UP001501742"/>
    </source>
</evidence>
<keyword evidence="3" id="KW-1185">Reference proteome</keyword>
<feature type="transmembrane region" description="Helical" evidence="1">
    <location>
        <begin position="70"/>
        <end position="90"/>
    </location>
</feature>
<feature type="transmembrane region" description="Helical" evidence="1">
    <location>
        <begin position="188"/>
        <end position="209"/>
    </location>
</feature>
<evidence type="ECO:0000313" key="2">
    <source>
        <dbReference type="EMBL" id="GAA1492247.1"/>
    </source>
</evidence>
<feature type="transmembrane region" description="Helical" evidence="1">
    <location>
        <begin position="43"/>
        <end position="63"/>
    </location>
</feature>
<accession>A0ABP4K0P2</accession>
<keyword evidence="1" id="KW-0812">Transmembrane</keyword>
<dbReference type="EMBL" id="BAAAJX010000002">
    <property type="protein sequence ID" value="GAA1492247.1"/>
    <property type="molecule type" value="Genomic_DNA"/>
</dbReference>
<comment type="caution">
    <text evidence="2">The sequence shown here is derived from an EMBL/GenBank/DDBJ whole genome shotgun (WGS) entry which is preliminary data.</text>
</comment>
<feature type="transmembrane region" description="Helical" evidence="1">
    <location>
        <begin position="96"/>
        <end position="116"/>
    </location>
</feature>
<feature type="transmembrane region" description="Helical" evidence="1">
    <location>
        <begin position="152"/>
        <end position="176"/>
    </location>
</feature>
<name>A0ABP4K0P2_9MICO</name>
<proteinExistence type="predicted"/>
<gene>
    <name evidence="2" type="ORF">GCM10009627_05930</name>
</gene>
<dbReference type="RefSeq" id="WP_204608677.1">
    <property type="nucleotide sequence ID" value="NZ_BAAAJX010000002.1"/>
</dbReference>
<protein>
    <recommendedName>
        <fullName evidence="4">DUF3159 domain-containing protein</fullName>
    </recommendedName>
</protein>
<sequence length="226" mass="24241">MHDTTRDRLTALAAVVAALVPAFPVVAEWLQFALVLQEQYSVTFRIVMVVGIVAAALVTVRALRGRDRVLLVFALAALAYSVASLVPSAVWGLRSVLFIVSWVLLFVFGLLLVVRIRTRTTTGTRTGTAVSSTTVSSTAGAASGRFHRVTAWAVLVGAAVWLAWTVVQPVLFTLWIPPQDALTAVFEVPQAALLVACIGAVLVFVPPLVRPVGDGARRLWETADVR</sequence>
<keyword evidence="1" id="KW-0472">Membrane</keyword>
<reference evidence="3" key="1">
    <citation type="journal article" date="2019" name="Int. J. Syst. Evol. Microbiol.">
        <title>The Global Catalogue of Microorganisms (GCM) 10K type strain sequencing project: providing services to taxonomists for standard genome sequencing and annotation.</title>
        <authorList>
            <consortium name="The Broad Institute Genomics Platform"/>
            <consortium name="The Broad Institute Genome Sequencing Center for Infectious Disease"/>
            <person name="Wu L."/>
            <person name="Ma J."/>
        </authorList>
    </citation>
    <scope>NUCLEOTIDE SEQUENCE [LARGE SCALE GENOMIC DNA]</scope>
    <source>
        <strain evidence="3">JCM 12140</strain>
    </source>
</reference>
<dbReference type="Proteomes" id="UP001501742">
    <property type="component" value="Unassembled WGS sequence"/>
</dbReference>
<evidence type="ECO:0008006" key="4">
    <source>
        <dbReference type="Google" id="ProtNLM"/>
    </source>
</evidence>
<evidence type="ECO:0000256" key="1">
    <source>
        <dbReference type="SAM" id="Phobius"/>
    </source>
</evidence>
<keyword evidence="1" id="KW-1133">Transmembrane helix</keyword>